<dbReference type="SUPFAM" id="SSF50044">
    <property type="entry name" value="SH3-domain"/>
    <property type="match status" value="1"/>
</dbReference>
<dbReference type="GO" id="GO:0016176">
    <property type="term" value="F:superoxide-generating NADPH oxidase activator activity"/>
    <property type="evidence" value="ECO:0007669"/>
    <property type="project" value="TreeGrafter"/>
</dbReference>
<dbReference type="STRING" id="8078.ENSFHEP00000013024"/>
<dbReference type="FunFam" id="3.30.1520.10:FF:000005">
    <property type="entry name" value="SH3 and PX domain-containing protein 2B"/>
    <property type="match status" value="1"/>
</dbReference>
<reference evidence="14" key="2">
    <citation type="submission" date="2025-09" db="UniProtKB">
        <authorList>
            <consortium name="Ensembl"/>
        </authorList>
    </citation>
    <scope>IDENTIFICATION</scope>
</reference>
<dbReference type="InterPro" id="IPR036871">
    <property type="entry name" value="PX_dom_sf"/>
</dbReference>
<evidence type="ECO:0000256" key="2">
    <source>
        <dbReference type="ARBA" id="ARBA00004496"/>
    </source>
</evidence>
<dbReference type="InterPro" id="IPR001452">
    <property type="entry name" value="SH3_domain"/>
</dbReference>
<evidence type="ECO:0000313" key="14">
    <source>
        <dbReference type="Ensembl" id="ENSFHEP00000013024.1"/>
    </source>
</evidence>
<dbReference type="GO" id="GO:0002102">
    <property type="term" value="C:podosome"/>
    <property type="evidence" value="ECO:0007669"/>
    <property type="project" value="UniProtKB-SubCell"/>
</dbReference>
<protein>
    <recommendedName>
        <fullName evidence="16">SH3 and PX domain-containing protein 2A</fullName>
    </recommendedName>
</protein>
<dbReference type="InterPro" id="IPR051228">
    <property type="entry name" value="NADPH_Oxidase/PX-Domain"/>
</dbReference>
<keyword evidence="15" id="KW-1185">Reference proteome</keyword>
<feature type="signal peptide" evidence="11">
    <location>
        <begin position="1"/>
        <end position="20"/>
    </location>
</feature>
<dbReference type="InterPro" id="IPR037961">
    <property type="entry name" value="SH3PXD2_PX"/>
</dbReference>
<sequence>MSPPNGSALVISFHLRGTLGVSLLNTQVLIPNTHHSCFGVYVINVTYSDNTSHIIYRRYSKFFDLQMQLLDKFPIEGGQKDPKKRIIPFLPGKILFRRSHVRDVAMKRLRFIDDYCRALVRLPPHISQSEEVLHFFETKTEDINPPVEDYGSKRKSGIDSSEPMVLEQYVAVANYERQENSEINLKAGETVDVIEKSESGWWFVSTSEQQGWVPATYLDSQNGTRDDSDLATSRTGEGLCTETLLHPYNTETHKRHCGRLAVGERNVCLEEAEISQP</sequence>
<dbReference type="GeneTree" id="ENSGT00940000157732"/>
<keyword evidence="4 10" id="KW-0728">SH3 domain</keyword>
<dbReference type="GO" id="GO:0035091">
    <property type="term" value="F:phosphatidylinositol binding"/>
    <property type="evidence" value="ECO:0007669"/>
    <property type="project" value="InterPro"/>
</dbReference>
<feature type="domain" description="PX" evidence="13">
    <location>
        <begin position="19"/>
        <end position="143"/>
    </location>
</feature>
<keyword evidence="8" id="KW-0965">Cell junction</keyword>
<dbReference type="PANTHER" id="PTHR15706:SF2">
    <property type="entry name" value="SH3 AND PX DOMAIN-CONTAINING PROTEIN 2A"/>
    <property type="match status" value="1"/>
</dbReference>
<keyword evidence="9" id="KW-0966">Cell projection</keyword>
<organism evidence="14 15">
    <name type="scientific">Fundulus heteroclitus</name>
    <name type="common">Killifish</name>
    <name type="synonym">Mummichog</name>
    <dbReference type="NCBI Taxonomy" id="8078"/>
    <lineage>
        <taxon>Eukaryota</taxon>
        <taxon>Metazoa</taxon>
        <taxon>Chordata</taxon>
        <taxon>Craniata</taxon>
        <taxon>Vertebrata</taxon>
        <taxon>Euteleostomi</taxon>
        <taxon>Actinopterygii</taxon>
        <taxon>Neopterygii</taxon>
        <taxon>Teleostei</taxon>
        <taxon>Neoteleostei</taxon>
        <taxon>Acanthomorphata</taxon>
        <taxon>Ovalentaria</taxon>
        <taxon>Atherinomorphae</taxon>
        <taxon>Cyprinodontiformes</taxon>
        <taxon>Fundulidae</taxon>
        <taxon>Fundulus</taxon>
    </lineage>
</organism>
<evidence type="ECO:0000259" key="13">
    <source>
        <dbReference type="PROSITE" id="PS50195"/>
    </source>
</evidence>
<dbReference type="Gene3D" id="2.30.30.40">
    <property type="entry name" value="SH3 Domains"/>
    <property type="match status" value="1"/>
</dbReference>
<dbReference type="GO" id="GO:0042554">
    <property type="term" value="P:superoxide anion generation"/>
    <property type="evidence" value="ECO:0007669"/>
    <property type="project" value="TreeGrafter"/>
</dbReference>
<feature type="chain" id="PRO_5018566725" description="SH3 and PX domain-containing protein 2A" evidence="11">
    <location>
        <begin position="21"/>
        <end position="277"/>
    </location>
</feature>
<dbReference type="PANTHER" id="PTHR15706">
    <property type="entry name" value="SH3 MULTIPLE DOMAIN"/>
    <property type="match status" value="1"/>
</dbReference>
<dbReference type="SMART" id="SM00326">
    <property type="entry name" value="SH3"/>
    <property type="match status" value="1"/>
</dbReference>
<dbReference type="SMART" id="SM00312">
    <property type="entry name" value="PX"/>
    <property type="match status" value="1"/>
</dbReference>
<dbReference type="CDD" id="cd06888">
    <property type="entry name" value="PX_FISH"/>
    <property type="match status" value="1"/>
</dbReference>
<dbReference type="Ensembl" id="ENSFHET00000020462.1">
    <property type="protein sequence ID" value="ENSFHEP00000013024.1"/>
    <property type="gene ID" value="ENSFHEG00000014507.1"/>
</dbReference>
<keyword evidence="5" id="KW-0963">Cytoplasm</keyword>
<evidence type="ECO:0000256" key="3">
    <source>
        <dbReference type="ARBA" id="ARBA00009628"/>
    </source>
</evidence>
<feature type="domain" description="SH3" evidence="12">
    <location>
        <begin position="164"/>
        <end position="223"/>
    </location>
</feature>
<evidence type="ECO:0000256" key="9">
    <source>
        <dbReference type="ARBA" id="ARBA00023273"/>
    </source>
</evidence>
<dbReference type="CDD" id="cd12074">
    <property type="entry name" value="SH3_Tks5_1"/>
    <property type="match status" value="1"/>
</dbReference>
<evidence type="ECO:0000259" key="12">
    <source>
        <dbReference type="PROSITE" id="PS50002"/>
    </source>
</evidence>
<name>A0A3Q2PJU7_FUNHE</name>
<dbReference type="Pfam" id="PF07653">
    <property type="entry name" value="SH3_2"/>
    <property type="match status" value="1"/>
</dbReference>
<dbReference type="PROSITE" id="PS50002">
    <property type="entry name" value="SH3"/>
    <property type="match status" value="1"/>
</dbReference>
<dbReference type="InterPro" id="IPR036028">
    <property type="entry name" value="SH3-like_dom_sf"/>
</dbReference>
<evidence type="ECO:0000256" key="7">
    <source>
        <dbReference type="ARBA" id="ARBA00022737"/>
    </source>
</evidence>
<accession>A0A3Q2PJU7</accession>
<comment type="subcellular location">
    <subcellularLocation>
        <location evidence="1">Cell projection</location>
        <location evidence="1">Podosome</location>
    </subcellularLocation>
    <subcellularLocation>
        <location evidence="2">Cytoplasm</location>
    </subcellularLocation>
</comment>
<dbReference type="Gene3D" id="3.30.1520.10">
    <property type="entry name" value="Phox-like domain"/>
    <property type="match status" value="1"/>
</dbReference>
<dbReference type="InterPro" id="IPR035450">
    <property type="entry name" value="SH3PXD2A_SH3_1"/>
</dbReference>
<comment type="similarity">
    <text evidence="3">Belongs to the SH3PXD2 family.</text>
</comment>
<keyword evidence="11" id="KW-0732">Signal</keyword>
<evidence type="ECO:0000256" key="8">
    <source>
        <dbReference type="ARBA" id="ARBA00022949"/>
    </source>
</evidence>
<dbReference type="Pfam" id="PF00787">
    <property type="entry name" value="PX"/>
    <property type="match status" value="1"/>
</dbReference>
<reference evidence="14" key="1">
    <citation type="submission" date="2025-08" db="UniProtKB">
        <authorList>
            <consortium name="Ensembl"/>
        </authorList>
    </citation>
    <scope>IDENTIFICATION</scope>
</reference>
<evidence type="ECO:0000256" key="4">
    <source>
        <dbReference type="ARBA" id="ARBA00022443"/>
    </source>
</evidence>
<dbReference type="InterPro" id="IPR001683">
    <property type="entry name" value="PX_dom"/>
</dbReference>
<dbReference type="PROSITE" id="PS50195">
    <property type="entry name" value="PX"/>
    <property type="match status" value="1"/>
</dbReference>
<dbReference type="Proteomes" id="UP000265000">
    <property type="component" value="Unplaced"/>
</dbReference>
<evidence type="ECO:0000256" key="10">
    <source>
        <dbReference type="PROSITE-ProRule" id="PRU00192"/>
    </source>
</evidence>
<evidence type="ECO:0000256" key="11">
    <source>
        <dbReference type="SAM" id="SignalP"/>
    </source>
</evidence>
<dbReference type="FunFam" id="2.30.30.40:FF:000059">
    <property type="entry name" value="SH3 and PX domain-containing protein 2A"/>
    <property type="match status" value="1"/>
</dbReference>
<evidence type="ECO:0000256" key="6">
    <source>
        <dbReference type="ARBA" id="ARBA00022553"/>
    </source>
</evidence>
<dbReference type="SUPFAM" id="SSF64268">
    <property type="entry name" value="PX domain"/>
    <property type="match status" value="1"/>
</dbReference>
<evidence type="ECO:0000313" key="15">
    <source>
        <dbReference type="Proteomes" id="UP000265000"/>
    </source>
</evidence>
<keyword evidence="6" id="KW-0597">Phosphoprotein</keyword>
<proteinExistence type="inferred from homology"/>
<evidence type="ECO:0000256" key="5">
    <source>
        <dbReference type="ARBA" id="ARBA00022490"/>
    </source>
</evidence>
<dbReference type="GO" id="GO:0005737">
    <property type="term" value="C:cytoplasm"/>
    <property type="evidence" value="ECO:0007669"/>
    <property type="project" value="UniProtKB-SubCell"/>
</dbReference>
<dbReference type="AlphaFoldDB" id="A0A3Q2PJU7"/>
<evidence type="ECO:0008006" key="16">
    <source>
        <dbReference type="Google" id="ProtNLM"/>
    </source>
</evidence>
<evidence type="ECO:0000256" key="1">
    <source>
        <dbReference type="ARBA" id="ARBA00004188"/>
    </source>
</evidence>
<keyword evidence="7" id="KW-0677">Repeat</keyword>